<dbReference type="GO" id="GO:0016020">
    <property type="term" value="C:membrane"/>
    <property type="evidence" value="ECO:0007669"/>
    <property type="project" value="InterPro"/>
</dbReference>
<evidence type="ECO:0000256" key="6">
    <source>
        <dbReference type="SAM" id="MobiDB-lite"/>
    </source>
</evidence>
<dbReference type="Proteomes" id="UP000023152">
    <property type="component" value="Unassembled WGS sequence"/>
</dbReference>
<feature type="region of interest" description="Disordered" evidence="6">
    <location>
        <begin position="208"/>
        <end position="257"/>
    </location>
</feature>
<protein>
    <submittedName>
        <fullName evidence="7">Glycoside hydrolase family 47 protein</fullName>
    </submittedName>
</protein>
<dbReference type="AlphaFoldDB" id="X6N7N8"/>
<keyword evidence="5" id="KW-0479">Metal-binding</keyword>
<comment type="similarity">
    <text evidence="2">Belongs to the glycosyl hydrolase 47 family.</text>
</comment>
<keyword evidence="8" id="KW-1185">Reference proteome</keyword>
<feature type="compositionally biased region" description="Acidic residues" evidence="6">
    <location>
        <begin position="228"/>
        <end position="242"/>
    </location>
</feature>
<dbReference type="InterPro" id="IPR036026">
    <property type="entry name" value="Seven-hairpin_glycosidases"/>
</dbReference>
<dbReference type="GO" id="GO:0005509">
    <property type="term" value="F:calcium ion binding"/>
    <property type="evidence" value="ECO:0007669"/>
    <property type="project" value="InterPro"/>
</dbReference>
<feature type="binding site" evidence="5">
    <location>
        <position position="117"/>
    </location>
    <ligand>
        <name>Ca(2+)</name>
        <dbReference type="ChEBI" id="CHEBI:29108"/>
    </ligand>
</feature>
<evidence type="ECO:0000256" key="2">
    <source>
        <dbReference type="ARBA" id="ARBA00007658"/>
    </source>
</evidence>
<feature type="non-terminal residue" evidence="7">
    <location>
        <position position="484"/>
    </location>
</feature>
<dbReference type="GO" id="GO:1904380">
    <property type="term" value="P:endoplasmic reticulum mannose trimming"/>
    <property type="evidence" value="ECO:0007669"/>
    <property type="project" value="InterPro"/>
</dbReference>
<organism evidence="7 8">
    <name type="scientific">Reticulomyxa filosa</name>
    <dbReference type="NCBI Taxonomy" id="46433"/>
    <lineage>
        <taxon>Eukaryota</taxon>
        <taxon>Sar</taxon>
        <taxon>Rhizaria</taxon>
        <taxon>Retaria</taxon>
        <taxon>Foraminifera</taxon>
        <taxon>Monothalamids</taxon>
        <taxon>Reticulomyxidae</taxon>
        <taxon>Reticulomyxa</taxon>
    </lineage>
</organism>
<keyword evidence="5" id="KW-0106">Calcium</keyword>
<dbReference type="GO" id="GO:0005975">
    <property type="term" value="P:carbohydrate metabolic process"/>
    <property type="evidence" value="ECO:0007669"/>
    <property type="project" value="InterPro"/>
</dbReference>
<dbReference type="GO" id="GO:0004571">
    <property type="term" value="F:mannosyl-oligosaccharide 1,2-alpha-mannosidase activity"/>
    <property type="evidence" value="ECO:0007669"/>
    <property type="project" value="InterPro"/>
</dbReference>
<dbReference type="SUPFAM" id="SSF48225">
    <property type="entry name" value="Seven-hairpin glycosidases"/>
    <property type="match status" value="2"/>
</dbReference>
<comment type="cofactor">
    <cofactor evidence="5">
        <name>Ca(2+)</name>
        <dbReference type="ChEBI" id="CHEBI:29108"/>
    </cofactor>
</comment>
<evidence type="ECO:0000256" key="4">
    <source>
        <dbReference type="ARBA" id="ARBA00023180"/>
    </source>
</evidence>
<keyword evidence="3" id="KW-0256">Endoplasmic reticulum</keyword>
<evidence type="ECO:0000256" key="5">
    <source>
        <dbReference type="PIRSR" id="PIRSR601382-2"/>
    </source>
</evidence>
<evidence type="ECO:0000313" key="8">
    <source>
        <dbReference type="Proteomes" id="UP000023152"/>
    </source>
</evidence>
<feature type="non-terminal residue" evidence="7">
    <location>
        <position position="1"/>
    </location>
</feature>
<dbReference type="InterPro" id="IPR001382">
    <property type="entry name" value="Glyco_hydro_47"/>
</dbReference>
<dbReference type="GO" id="GO:0044322">
    <property type="term" value="C:endoplasmic reticulum quality control compartment"/>
    <property type="evidence" value="ECO:0007669"/>
    <property type="project" value="GOC"/>
</dbReference>
<dbReference type="OrthoDB" id="8118055at2759"/>
<evidence type="ECO:0000313" key="7">
    <source>
        <dbReference type="EMBL" id="ETO22061.1"/>
    </source>
</evidence>
<sequence>TTYSSAQRKLHFYNQDRYLWMGYEMLQDIYRRTRVSYGHTILENVVSGELGDYMPSYFLAETCKFCFFFSLFLKCPKEIACTYAHMHTCTQPERYLLLLFDEHHPIHKYENQFVFSTEGHIIPIYSRMQGFIAEILSEYPELSKMAHNKVPIQYFNSTSVDIVFHLATLSDHKQTKASPSPLPTTLDPNATGQIMNSYLNSVRNELSKNQPVHSPTLLPYHRGRYFDIDDDNDDDNDNDNDNDNNNNDDNNDGNDDMQTTEIQSILLFESAKEAMCVAYPFVFHDLVYSSSKKNTVPSYEEQNRNIQNGEYGEHNKEWALWAWLKNIFGLESGQDDPTTLRQCSNQEVRRVGRYGDRLFGCMRTCEIKLHHINEKKKKKKRRPNTLNALNWKLPNGMHVSILIDIGRFLIEFSEHTETVEVLNLGTSLVEIINTALINGEYSLRINLSRSISDLPSINPAYNGLRDVAPTYLHAGIGRMNVVVI</sequence>
<dbReference type="InterPro" id="IPR044674">
    <property type="entry name" value="EDEM1/2/3"/>
</dbReference>
<evidence type="ECO:0000256" key="3">
    <source>
        <dbReference type="ARBA" id="ARBA00022824"/>
    </source>
</evidence>
<comment type="subcellular location">
    <subcellularLocation>
        <location evidence="1">Endoplasmic reticulum</location>
    </subcellularLocation>
</comment>
<keyword evidence="4" id="KW-0325">Glycoprotein</keyword>
<accession>X6N7N8</accession>
<dbReference type="Pfam" id="PF01532">
    <property type="entry name" value="Glyco_hydro_47"/>
    <property type="match status" value="1"/>
</dbReference>
<proteinExistence type="inferred from homology"/>
<name>X6N7N8_RETFI</name>
<evidence type="ECO:0000256" key="1">
    <source>
        <dbReference type="ARBA" id="ARBA00004240"/>
    </source>
</evidence>
<dbReference type="InterPro" id="IPR012341">
    <property type="entry name" value="6hp_glycosidase-like_sf"/>
</dbReference>
<dbReference type="Gene3D" id="1.50.10.10">
    <property type="match status" value="1"/>
</dbReference>
<reference evidence="7 8" key="1">
    <citation type="journal article" date="2013" name="Curr. Biol.">
        <title>The Genome of the Foraminiferan Reticulomyxa filosa.</title>
        <authorList>
            <person name="Glockner G."/>
            <person name="Hulsmann N."/>
            <person name="Schleicher M."/>
            <person name="Noegel A.A."/>
            <person name="Eichinger L."/>
            <person name="Gallinger C."/>
            <person name="Pawlowski J."/>
            <person name="Sierra R."/>
            <person name="Euteneuer U."/>
            <person name="Pillet L."/>
            <person name="Moustafa A."/>
            <person name="Platzer M."/>
            <person name="Groth M."/>
            <person name="Szafranski K."/>
            <person name="Schliwa M."/>
        </authorList>
    </citation>
    <scope>NUCLEOTIDE SEQUENCE [LARGE SCALE GENOMIC DNA]</scope>
</reference>
<dbReference type="PANTHER" id="PTHR45679:SF5">
    <property type="entry name" value="ER DEGRADATION-ENHANCING ALPHA-MANNOSIDASE-LIKE PROTEIN 1"/>
    <property type="match status" value="1"/>
</dbReference>
<dbReference type="EMBL" id="ASPP01011064">
    <property type="protein sequence ID" value="ETO22061.1"/>
    <property type="molecule type" value="Genomic_DNA"/>
</dbReference>
<comment type="caution">
    <text evidence="7">The sequence shown here is derived from an EMBL/GenBank/DDBJ whole genome shotgun (WGS) entry which is preliminary data.</text>
</comment>
<gene>
    <name evidence="7" type="ORF">RFI_15142</name>
</gene>
<dbReference type="PANTHER" id="PTHR45679">
    <property type="entry name" value="ER DEGRADATION-ENHANCING ALPHA-MANNOSIDASE-LIKE PROTEIN 2"/>
    <property type="match status" value="1"/>
</dbReference>
<keyword evidence="7" id="KW-0378">Hydrolase</keyword>